<dbReference type="GO" id="GO:0004435">
    <property type="term" value="F:phosphatidylinositol-4,5-bisphosphate phospholipase C activity"/>
    <property type="evidence" value="ECO:0007669"/>
    <property type="project" value="UniProtKB-EC"/>
</dbReference>
<comment type="catalytic activity">
    <reaction evidence="16">
        <text>a 1,2-diacyl-sn-glycero-3-phospho-(1D-myo-inositol-4,5-bisphosphate) + H2O = 1D-myo-inositol 1,4,5-trisphosphate + a 1,2-diacyl-sn-glycerol + H(+)</text>
        <dbReference type="Rhea" id="RHEA:33179"/>
        <dbReference type="ChEBI" id="CHEBI:15377"/>
        <dbReference type="ChEBI" id="CHEBI:15378"/>
        <dbReference type="ChEBI" id="CHEBI:17815"/>
        <dbReference type="ChEBI" id="CHEBI:58456"/>
        <dbReference type="ChEBI" id="CHEBI:203600"/>
        <dbReference type="EC" id="3.1.4.11"/>
    </reaction>
    <physiologicalReaction direction="left-to-right" evidence="16">
        <dbReference type="Rhea" id="RHEA:33180"/>
    </physiologicalReaction>
</comment>
<keyword evidence="10 17" id="KW-0378">Hydrolase</keyword>
<dbReference type="Gene3D" id="2.30.29.30">
    <property type="entry name" value="Pleckstrin-homology domain (PH domain)/Phosphotyrosine-binding domain (PTB)"/>
    <property type="match status" value="1"/>
</dbReference>
<dbReference type="GO" id="GO:0032154">
    <property type="term" value="C:cleavage furrow"/>
    <property type="evidence" value="ECO:0007669"/>
    <property type="project" value="UniProtKB-SubCell"/>
</dbReference>
<evidence type="ECO:0000256" key="7">
    <source>
        <dbReference type="ARBA" id="ARBA00022553"/>
    </source>
</evidence>
<accession>A0A6I8SC51</accession>
<dbReference type="PROSITE" id="PS00018">
    <property type="entry name" value="EF_HAND_1"/>
    <property type="match status" value="1"/>
</dbReference>
<dbReference type="InterPro" id="IPR018247">
    <property type="entry name" value="EF_Hand_1_Ca_BS"/>
</dbReference>
<keyword evidence="6" id="KW-0963">Cytoplasm</keyword>
<dbReference type="CDD" id="cd13363">
    <property type="entry name" value="PH_PLC_delta"/>
    <property type="match status" value="1"/>
</dbReference>
<gene>
    <name evidence="23" type="primary">plcd3</name>
</gene>
<dbReference type="InParanoid" id="A0A6I8SC51"/>
<evidence type="ECO:0000256" key="12">
    <source>
        <dbReference type="ARBA" id="ARBA00022963"/>
    </source>
</evidence>
<dbReference type="CDD" id="cd16218">
    <property type="entry name" value="EFh_PI-PLCdelta3"/>
    <property type="match status" value="1"/>
</dbReference>
<dbReference type="InterPro" id="IPR039504">
    <property type="entry name" value="PLC-delta3_EF-hand"/>
</dbReference>
<dbReference type="SUPFAM" id="SSF47473">
    <property type="entry name" value="EF-hand"/>
    <property type="match status" value="1"/>
</dbReference>
<dbReference type="FunCoup" id="A0A6I8SC51">
    <property type="interactions" value="768"/>
</dbReference>
<proteinExistence type="predicted"/>
<evidence type="ECO:0000256" key="6">
    <source>
        <dbReference type="ARBA" id="ARBA00022490"/>
    </source>
</evidence>
<keyword evidence="12 17" id="KW-0442">Lipid degradation</keyword>
<evidence type="ECO:0000256" key="16">
    <source>
        <dbReference type="ARBA" id="ARBA00023674"/>
    </source>
</evidence>
<evidence type="ECO:0000259" key="19">
    <source>
        <dbReference type="PROSITE" id="PS50003"/>
    </source>
</evidence>
<comment type="subcellular location">
    <subcellularLocation>
        <location evidence="4">Cleavage furrow</location>
    </subcellularLocation>
    <subcellularLocation>
        <location evidence="3">Cytoplasm</location>
    </subcellularLocation>
    <subcellularLocation>
        <location evidence="2">Membrane</location>
        <topology evidence="2">Peripheral membrane protein</topology>
    </subcellularLocation>
</comment>
<evidence type="ECO:0000256" key="11">
    <source>
        <dbReference type="ARBA" id="ARBA00022837"/>
    </source>
</evidence>
<evidence type="ECO:0000256" key="5">
    <source>
        <dbReference type="ARBA" id="ARBA00012368"/>
    </source>
</evidence>
<dbReference type="InterPro" id="IPR000008">
    <property type="entry name" value="C2_dom"/>
</dbReference>
<feature type="domain" description="EF-hand" evidence="22">
    <location>
        <begin position="227"/>
        <end position="262"/>
    </location>
</feature>
<dbReference type="SMART" id="SM00149">
    <property type="entry name" value="PLCYc"/>
    <property type="match status" value="1"/>
</dbReference>
<evidence type="ECO:0000259" key="21">
    <source>
        <dbReference type="PROSITE" id="PS50008"/>
    </source>
</evidence>
<dbReference type="PROSITE" id="PS50222">
    <property type="entry name" value="EF_HAND_2"/>
    <property type="match status" value="1"/>
</dbReference>
<reference evidence="23" key="1">
    <citation type="journal article" date="2010" name="Science">
        <title>The genome of the Western clawed frog Xenopus tropicalis.</title>
        <authorList>
            <person name="Hellsten U."/>
            <person name="Harland R.M."/>
            <person name="Gilchrist M.J."/>
            <person name="Hendrix D."/>
            <person name="Jurka J."/>
            <person name="Kapitonov V."/>
            <person name="Ovcharenko I."/>
            <person name="Putnam N.H."/>
            <person name="Shu S."/>
            <person name="Taher L."/>
            <person name="Blitz I.L."/>
            <person name="Blumberg B."/>
            <person name="Dichmann D.S."/>
            <person name="Dubchak I."/>
            <person name="Amaya E."/>
            <person name="Detter J.C."/>
            <person name="Fletcher R."/>
            <person name="Gerhard D.S."/>
            <person name="Goodstein D."/>
            <person name="Graves T."/>
            <person name="Grigoriev I.V."/>
            <person name="Grimwood J."/>
            <person name="Kawashima T."/>
            <person name="Lindquist E."/>
            <person name="Lucas S.M."/>
            <person name="Mead P.E."/>
            <person name="Mitros T."/>
            <person name="Ogino H."/>
            <person name="Ohta Y."/>
            <person name="Poliakov A.V."/>
            <person name="Pollet N."/>
            <person name="Robert J."/>
            <person name="Salamov A."/>
            <person name="Sater A.K."/>
            <person name="Schmutz J."/>
            <person name="Terry A."/>
            <person name="Vize P.D."/>
            <person name="Warren W.C."/>
            <person name="Wells D."/>
            <person name="Wills A."/>
            <person name="Wilson R.K."/>
            <person name="Zimmerman L.B."/>
            <person name="Zorn A.M."/>
            <person name="Grainger R."/>
            <person name="Grammer T."/>
            <person name="Khokha M.K."/>
            <person name="Richardson P.M."/>
            <person name="Rokhsar D.S."/>
        </authorList>
    </citation>
    <scope>NUCLEOTIDE SEQUENCE [LARGE SCALE GENOMIC DNA]</scope>
    <source>
        <strain evidence="23">Nigerian</strain>
    </source>
</reference>
<dbReference type="InterPro" id="IPR002048">
    <property type="entry name" value="EF_hand_dom"/>
</dbReference>
<evidence type="ECO:0000256" key="8">
    <source>
        <dbReference type="ARBA" id="ARBA00022723"/>
    </source>
</evidence>
<dbReference type="SUPFAM" id="SSF50729">
    <property type="entry name" value="PH domain-like"/>
    <property type="match status" value="1"/>
</dbReference>
<dbReference type="GO" id="GO:0035556">
    <property type="term" value="P:intracellular signal transduction"/>
    <property type="evidence" value="ECO:0007669"/>
    <property type="project" value="InterPro"/>
</dbReference>
<dbReference type="SUPFAM" id="SSF49562">
    <property type="entry name" value="C2 domain (Calcium/lipid-binding domain, CaLB)"/>
    <property type="match status" value="1"/>
</dbReference>
<keyword evidence="9" id="KW-0677">Repeat</keyword>
<protein>
    <recommendedName>
        <fullName evidence="5 17">Phosphoinositide phospholipase C</fullName>
        <ecNumber evidence="5 17">3.1.4.11</ecNumber>
    </recommendedName>
</protein>
<dbReference type="PRINTS" id="PR00390">
    <property type="entry name" value="PHPHLIPASEC"/>
</dbReference>
<dbReference type="FunFam" id="3.20.20.190:FF:000039">
    <property type="entry name" value="Phosphoinositide phospholipase C"/>
    <property type="match status" value="1"/>
</dbReference>
<dbReference type="InterPro" id="IPR001849">
    <property type="entry name" value="PH_domain"/>
</dbReference>
<dbReference type="Pfam" id="PF00168">
    <property type="entry name" value="C2"/>
    <property type="match status" value="1"/>
</dbReference>
<keyword evidence="7" id="KW-0597">Phosphoprotein</keyword>
<dbReference type="GO" id="GO:0016042">
    <property type="term" value="P:lipid catabolic process"/>
    <property type="evidence" value="ECO:0007669"/>
    <property type="project" value="UniProtKB-KW"/>
</dbReference>
<sequence length="804" mass="92549">MRFQVKQLLPKSGKKISAQGGAREGGRQDWGCTHTKTPELPARARRVRAKERNWEQEMPGVFGTVCGGRKKKKKYKPESEVLEQEVQPVSSQGLKTFKKMGLSGDDDVNAMLCGSNLWKIRPGWHAARLYRLESDGMTVWYESQAKKARSKQIFSVLHIESVREGHQSEGLQKYGRRFPETCCFTIAFKGRRKNLDLAASSEKEALNWVQGLQKLMKRAEAMSQREKLVHWIWDYLRQADRDGDEKMTFQEVKDMLKMINIDLNDIYAYNLFKACDRSNTNTLEDHEIEEFCTKLMHRPEVEEIFHHYSGEDRVLSAEELQEFLQAQGEDATLERAKELIQKYELNETAKQHDLMMMEGFMMYLLSDDGDIFNQKHRMAYQDMTQPLCHYFISSSHNTYLTNHQLVGESSTESYIRVFMEGCRCVELDCWEGPSGEPVIYHGHTLTSKILFKDVVTTIRDYAFKNSPYPVILSLENHCGLEQQVKMANHLREILGDMLVTKPLPGADTARLPSPEALKGKFLLKGKKLNNRKSVEEEEGKPRMDTAKELSDLVVYCQTVEYRGQPGNVCEMSSFSEDKVRRLIKDSGINLVRYNARQLSRIYPDGLRANSSNYCPQEMWNAGCQLVALNFQTPGYTMDLNRGRFQDNGLCGYVLKPEFLRKEDSYFNPDSPSKEPKLLFVKVISAQQLPKLNKEKPNSIVDPFVRVEIHGVGKKKEKETKYILNNGFNPYWNEILQLEVQVPELALVRFVVEDYDKTSSNDFVGQYTLPFLSLKQGYRHVHLLSKDGASLSPATLFVQIRIEDL</sequence>
<evidence type="ECO:0000259" key="22">
    <source>
        <dbReference type="PROSITE" id="PS50222"/>
    </source>
</evidence>
<feature type="region of interest" description="Disordered" evidence="18">
    <location>
        <begin position="1"/>
        <end position="37"/>
    </location>
</feature>
<dbReference type="CDD" id="cd00275">
    <property type="entry name" value="C2_PLC_like"/>
    <property type="match status" value="1"/>
</dbReference>
<feature type="domain" description="PI-PLC Y-box" evidence="21">
    <location>
        <begin position="549"/>
        <end position="660"/>
    </location>
</feature>
<dbReference type="PANTHER" id="PTHR10336">
    <property type="entry name" value="PHOSPHOINOSITIDE-SPECIFIC PHOSPHOLIPASE C FAMILY PROTEIN"/>
    <property type="match status" value="1"/>
</dbReference>
<dbReference type="GO" id="GO:0005737">
    <property type="term" value="C:cytoplasm"/>
    <property type="evidence" value="ECO:0007669"/>
    <property type="project" value="UniProtKB-SubCell"/>
</dbReference>
<evidence type="ECO:0000256" key="13">
    <source>
        <dbReference type="ARBA" id="ARBA00023098"/>
    </source>
</evidence>
<dbReference type="InterPro" id="IPR017946">
    <property type="entry name" value="PLC-like_Pdiesterase_TIM-brl"/>
</dbReference>
<dbReference type="GO" id="GO:0005509">
    <property type="term" value="F:calcium ion binding"/>
    <property type="evidence" value="ECO:0007669"/>
    <property type="project" value="InterPro"/>
</dbReference>
<evidence type="ECO:0000256" key="10">
    <source>
        <dbReference type="ARBA" id="ARBA00022801"/>
    </source>
</evidence>
<dbReference type="Gene3D" id="2.60.40.150">
    <property type="entry name" value="C2 domain"/>
    <property type="match status" value="1"/>
</dbReference>
<evidence type="ECO:0000256" key="17">
    <source>
        <dbReference type="RuleBase" id="RU361133"/>
    </source>
</evidence>
<dbReference type="SUPFAM" id="SSF51695">
    <property type="entry name" value="PLC-like phosphodiesterases"/>
    <property type="match status" value="1"/>
</dbReference>
<dbReference type="EC" id="3.1.4.11" evidence="5 17"/>
<dbReference type="SMART" id="SM00148">
    <property type="entry name" value="PLCXc"/>
    <property type="match status" value="1"/>
</dbReference>
<dbReference type="FunFam" id="1.10.238.10:FF:000071">
    <property type="entry name" value="Phosphoinositide phospholipase C"/>
    <property type="match status" value="1"/>
</dbReference>
<keyword evidence="11" id="KW-0106">Calcium</keyword>
<dbReference type="GeneTree" id="ENSGT00940000156993"/>
<dbReference type="FunFam" id="2.60.40.150:FF:000058">
    <property type="entry name" value="Phosphoinositide phospholipase C"/>
    <property type="match status" value="1"/>
</dbReference>
<evidence type="ECO:0000259" key="20">
    <source>
        <dbReference type="PROSITE" id="PS50004"/>
    </source>
</evidence>
<dbReference type="InterPro" id="IPR001711">
    <property type="entry name" value="PLipase_C_Pinositol-sp_Y"/>
</dbReference>
<evidence type="ECO:0000256" key="14">
    <source>
        <dbReference type="ARBA" id="ARBA00023136"/>
    </source>
</evidence>
<dbReference type="SMART" id="SM00233">
    <property type="entry name" value="PH"/>
    <property type="match status" value="1"/>
</dbReference>
<dbReference type="PANTHER" id="PTHR10336:SF33">
    <property type="entry name" value="1-PHOSPHATIDYLINOSITOL 4,5-BISPHOSPHATE PHOSPHODIESTERASE DELTA-3"/>
    <property type="match status" value="1"/>
</dbReference>
<comment type="cofactor">
    <cofactor evidence="1">
        <name>Ca(2+)</name>
        <dbReference type="ChEBI" id="CHEBI:29108"/>
    </cofactor>
</comment>
<dbReference type="AlphaFoldDB" id="A0A6I8SC51"/>
<dbReference type="PROSITE" id="PS50007">
    <property type="entry name" value="PIPLC_X_DOMAIN"/>
    <property type="match status" value="1"/>
</dbReference>
<evidence type="ECO:0000256" key="15">
    <source>
        <dbReference type="ARBA" id="ARBA00023224"/>
    </source>
</evidence>
<organism evidence="23">
    <name type="scientific">Xenopus tropicalis</name>
    <name type="common">Western clawed frog</name>
    <name type="synonym">Silurana tropicalis</name>
    <dbReference type="NCBI Taxonomy" id="8364"/>
    <lineage>
        <taxon>Eukaryota</taxon>
        <taxon>Metazoa</taxon>
        <taxon>Chordata</taxon>
        <taxon>Craniata</taxon>
        <taxon>Vertebrata</taxon>
        <taxon>Euteleostomi</taxon>
        <taxon>Amphibia</taxon>
        <taxon>Batrachia</taxon>
        <taxon>Anura</taxon>
        <taxon>Pipoidea</taxon>
        <taxon>Pipidae</taxon>
        <taxon>Xenopodinae</taxon>
        <taxon>Xenopus</taxon>
        <taxon>Silurana</taxon>
    </lineage>
</organism>
<dbReference type="InterPro" id="IPR001192">
    <property type="entry name" value="PI-PLC_fam"/>
</dbReference>
<keyword evidence="8" id="KW-0479">Metal-binding</keyword>
<dbReference type="PROSITE" id="PS50004">
    <property type="entry name" value="C2"/>
    <property type="match status" value="1"/>
</dbReference>
<keyword evidence="14" id="KW-0472">Membrane</keyword>
<dbReference type="Gene3D" id="3.20.20.190">
    <property type="entry name" value="Phosphatidylinositol (PI) phosphodiesterase"/>
    <property type="match status" value="1"/>
</dbReference>
<dbReference type="Pfam" id="PF00387">
    <property type="entry name" value="PI-PLC-Y"/>
    <property type="match status" value="1"/>
</dbReference>
<dbReference type="InterPro" id="IPR015359">
    <property type="entry name" value="PLC_EF-hand-like"/>
</dbReference>
<dbReference type="PROSITE" id="PS50008">
    <property type="entry name" value="PIPLC_Y_DOMAIN"/>
    <property type="match status" value="1"/>
</dbReference>
<dbReference type="InterPro" id="IPR011993">
    <property type="entry name" value="PH-like_dom_sf"/>
</dbReference>
<feature type="domain" description="PH" evidence="19">
    <location>
        <begin position="183"/>
        <end position="217"/>
    </location>
</feature>
<dbReference type="InterPro" id="IPR011992">
    <property type="entry name" value="EF-hand-dom_pair"/>
</dbReference>
<evidence type="ECO:0000256" key="2">
    <source>
        <dbReference type="ARBA" id="ARBA00004170"/>
    </source>
</evidence>
<dbReference type="PROSITE" id="PS50003">
    <property type="entry name" value="PH_DOMAIN"/>
    <property type="match status" value="1"/>
</dbReference>
<evidence type="ECO:0000256" key="18">
    <source>
        <dbReference type="SAM" id="MobiDB-lite"/>
    </source>
</evidence>
<dbReference type="InterPro" id="IPR035892">
    <property type="entry name" value="C2_domain_sf"/>
</dbReference>
<evidence type="ECO:0000256" key="3">
    <source>
        <dbReference type="ARBA" id="ARBA00004496"/>
    </source>
</evidence>
<keyword evidence="15" id="KW-0807">Transducer</keyword>
<evidence type="ECO:0000256" key="1">
    <source>
        <dbReference type="ARBA" id="ARBA00001913"/>
    </source>
</evidence>
<dbReference type="Pfam" id="PF09279">
    <property type="entry name" value="EF-hand_like"/>
    <property type="match status" value="1"/>
</dbReference>
<dbReference type="Pfam" id="PF00169">
    <property type="entry name" value="PH"/>
    <property type="match status" value="1"/>
</dbReference>
<dbReference type="FunFam" id="2.30.29.30:FF:000088">
    <property type="entry name" value="Phosphoinositide phospholipase C"/>
    <property type="match status" value="1"/>
</dbReference>
<feature type="domain" description="C2" evidence="20">
    <location>
        <begin position="660"/>
        <end position="784"/>
    </location>
</feature>
<dbReference type="Bgee" id="ENSXETG00000003234">
    <property type="expression patterns" value="Expressed in skeletal muscle tissue and 10 other cell types or tissues"/>
</dbReference>
<dbReference type="Pfam" id="PF00388">
    <property type="entry name" value="PI-PLC-X"/>
    <property type="match status" value="1"/>
</dbReference>
<dbReference type="SMART" id="SM00239">
    <property type="entry name" value="C2"/>
    <property type="match status" value="1"/>
</dbReference>
<evidence type="ECO:0000256" key="9">
    <source>
        <dbReference type="ARBA" id="ARBA00022737"/>
    </source>
</evidence>
<evidence type="ECO:0000313" key="23">
    <source>
        <dbReference type="Ensembl" id="ENSXETP00000094558"/>
    </source>
</evidence>
<dbReference type="Ensembl" id="ENSXETT00000076077">
    <property type="protein sequence ID" value="ENSXETP00000094558"/>
    <property type="gene ID" value="ENSXETG00000003234"/>
</dbReference>
<dbReference type="FunFam" id="1.10.238.10:FF:000005">
    <property type="entry name" value="Phosphoinositide phospholipase C"/>
    <property type="match status" value="1"/>
</dbReference>
<dbReference type="Xenbase" id="XB-GENE-966578">
    <property type="gene designation" value="plcd3"/>
</dbReference>
<keyword evidence="13 17" id="KW-0443">Lipid metabolism</keyword>
<evidence type="ECO:0000256" key="4">
    <source>
        <dbReference type="ARBA" id="ARBA00004626"/>
    </source>
</evidence>
<dbReference type="InterPro" id="IPR000909">
    <property type="entry name" value="PLipase_C_PInositol-sp_X_dom"/>
</dbReference>
<reference evidence="23" key="2">
    <citation type="submission" date="2020-05" db="UniProtKB">
        <authorList>
            <consortium name="Ensembl"/>
        </authorList>
    </citation>
    <scope>IDENTIFICATION</scope>
</reference>
<dbReference type="Gene3D" id="1.10.238.10">
    <property type="entry name" value="EF-hand"/>
    <property type="match status" value="2"/>
</dbReference>
<name>A0A6I8SC51_XENTR</name>